<organism evidence="1 2">
    <name type="scientific">Plantactinospora mayteni</name>
    <dbReference type="NCBI Taxonomy" id="566021"/>
    <lineage>
        <taxon>Bacteria</taxon>
        <taxon>Bacillati</taxon>
        <taxon>Actinomycetota</taxon>
        <taxon>Actinomycetes</taxon>
        <taxon>Micromonosporales</taxon>
        <taxon>Micromonosporaceae</taxon>
        <taxon>Plantactinospora</taxon>
    </lineage>
</organism>
<proteinExistence type="predicted"/>
<sequence length="296" mass="32166">MPDQAALPDTVSLSVGGRAVADYVWQPRLPRTVSPRPFLHPVRTLAGTEVTESMPEDHPHHLGVSVAVADVGGANFWGGRTFVPGHGPVQLPNHGTQRHHDWTARTSTAVRHELRWVGPDGTELLHEYRRIAALPLSGQAWALDFGFELTNVTAGPLTFASPATNGRLGAGYGGFFWRARRGDRRVHVLGPERTGERHLHGRRTAWLALTGSGTDPWTLIFVAADQPRRTDLWFVRSRDYAGVGSALAWTQPLVVAPGGRVRRRIVTVVADGRLRSRQVADLAGTVAAIPAEAAQS</sequence>
<protein>
    <submittedName>
        <fullName evidence="1">Oxidoreductase</fullName>
    </submittedName>
</protein>
<gene>
    <name evidence="1" type="ORF">Pma05_71670</name>
</gene>
<dbReference type="Pfam" id="PF14100">
    <property type="entry name" value="DUF6807"/>
    <property type="match status" value="1"/>
</dbReference>
<keyword evidence="2" id="KW-1185">Reference proteome</keyword>
<dbReference type="EMBL" id="BONX01000054">
    <property type="protein sequence ID" value="GIH00595.1"/>
    <property type="molecule type" value="Genomic_DNA"/>
</dbReference>
<accession>A0ABQ4F181</accession>
<dbReference type="Proteomes" id="UP000621500">
    <property type="component" value="Unassembled WGS sequence"/>
</dbReference>
<evidence type="ECO:0000313" key="1">
    <source>
        <dbReference type="EMBL" id="GIH00595.1"/>
    </source>
</evidence>
<reference evidence="1 2" key="1">
    <citation type="submission" date="2021-01" db="EMBL/GenBank/DDBJ databases">
        <title>Whole genome shotgun sequence of Plantactinospora mayteni NBRC 109088.</title>
        <authorList>
            <person name="Komaki H."/>
            <person name="Tamura T."/>
        </authorList>
    </citation>
    <scope>NUCLEOTIDE SEQUENCE [LARGE SCALE GENOMIC DNA]</scope>
    <source>
        <strain evidence="1 2">NBRC 109088</strain>
    </source>
</reference>
<comment type="caution">
    <text evidence="1">The sequence shown here is derived from an EMBL/GenBank/DDBJ whole genome shotgun (WGS) entry which is preliminary data.</text>
</comment>
<dbReference type="InterPro" id="IPR029475">
    <property type="entry name" value="DUF6807"/>
</dbReference>
<name>A0ABQ4F181_9ACTN</name>
<evidence type="ECO:0000313" key="2">
    <source>
        <dbReference type="Proteomes" id="UP000621500"/>
    </source>
</evidence>